<feature type="compositionally biased region" description="Low complexity" evidence="1">
    <location>
        <begin position="85"/>
        <end position="104"/>
    </location>
</feature>
<dbReference type="AlphaFoldDB" id="A0AAU7W6I6"/>
<gene>
    <name evidence="3" type="ORF">ABIQ69_15695</name>
</gene>
<feature type="region of interest" description="Disordered" evidence="1">
    <location>
        <begin position="1"/>
        <end position="118"/>
    </location>
</feature>
<sequence length="206" mass="20896">MTEARQEFDPRYDPRFQRGYVAADHEGAAPLEPAPERSPAEPALDAVPRRATAADPEAGRSRRAVDQAGPATATAVPAAGPPAGVPGEPTAGGVAAAAPDPGGTSSTPSVVDDARSTSQPPAPFVATRWLWLVLAASALLIVVGVASYWSLIGGRGAYGYAMGTDEAVRSAIVSALGPALAEVGVLGIVGVLLAWALVAGGRRERR</sequence>
<accession>A0AAU7W6I6</accession>
<dbReference type="EMBL" id="CP158374">
    <property type="protein sequence ID" value="XBX82038.1"/>
    <property type="molecule type" value="Genomic_DNA"/>
</dbReference>
<dbReference type="RefSeq" id="WP_350348059.1">
    <property type="nucleotide sequence ID" value="NZ_CP158374.1"/>
</dbReference>
<organism evidence="3">
    <name type="scientific">Agromyces sp. G08B096</name>
    <dbReference type="NCBI Taxonomy" id="3156399"/>
    <lineage>
        <taxon>Bacteria</taxon>
        <taxon>Bacillati</taxon>
        <taxon>Actinomycetota</taxon>
        <taxon>Actinomycetes</taxon>
        <taxon>Micrococcales</taxon>
        <taxon>Microbacteriaceae</taxon>
        <taxon>Agromyces</taxon>
    </lineage>
</organism>
<reference evidence="3" key="1">
    <citation type="submission" date="2024-05" db="EMBL/GenBank/DDBJ databases">
        <authorList>
            <person name="Yu L."/>
        </authorList>
    </citation>
    <scope>NUCLEOTIDE SEQUENCE</scope>
    <source>
        <strain evidence="3">G08B096</strain>
    </source>
</reference>
<proteinExistence type="predicted"/>
<protein>
    <submittedName>
        <fullName evidence="3">Uncharacterized protein</fullName>
    </submittedName>
</protein>
<feature type="compositionally biased region" description="Basic and acidic residues" evidence="1">
    <location>
        <begin position="1"/>
        <end position="16"/>
    </location>
</feature>
<evidence type="ECO:0000256" key="2">
    <source>
        <dbReference type="SAM" id="Phobius"/>
    </source>
</evidence>
<keyword evidence="2" id="KW-1133">Transmembrane helix</keyword>
<keyword evidence="2" id="KW-0812">Transmembrane</keyword>
<keyword evidence="2" id="KW-0472">Membrane</keyword>
<feature type="transmembrane region" description="Helical" evidence="2">
    <location>
        <begin position="129"/>
        <end position="151"/>
    </location>
</feature>
<evidence type="ECO:0000256" key="1">
    <source>
        <dbReference type="SAM" id="MobiDB-lite"/>
    </source>
</evidence>
<feature type="transmembrane region" description="Helical" evidence="2">
    <location>
        <begin position="171"/>
        <end position="198"/>
    </location>
</feature>
<feature type="compositionally biased region" description="Low complexity" evidence="1">
    <location>
        <begin position="68"/>
        <end position="78"/>
    </location>
</feature>
<name>A0AAU7W6I6_9MICO</name>
<evidence type="ECO:0000313" key="3">
    <source>
        <dbReference type="EMBL" id="XBX82038.1"/>
    </source>
</evidence>